<dbReference type="Proteomes" id="UP000015101">
    <property type="component" value="Unassembled WGS sequence"/>
</dbReference>
<dbReference type="RefSeq" id="XP_009018608.1">
    <property type="nucleotide sequence ID" value="XM_009020360.1"/>
</dbReference>
<dbReference type="GO" id="GO:0008270">
    <property type="term" value="F:zinc ion binding"/>
    <property type="evidence" value="ECO:0007669"/>
    <property type="project" value="UniProtKB-KW"/>
</dbReference>
<dbReference type="GeneID" id="20204670"/>
<reference evidence="6" key="1">
    <citation type="submission" date="2012-12" db="EMBL/GenBank/DDBJ databases">
        <authorList>
            <person name="Hellsten U."/>
            <person name="Grimwood J."/>
            <person name="Chapman J.A."/>
            <person name="Shapiro H."/>
            <person name="Aerts A."/>
            <person name="Otillar R.P."/>
            <person name="Terry A.Y."/>
            <person name="Boore J.L."/>
            <person name="Simakov O."/>
            <person name="Marletaz F."/>
            <person name="Cho S.-J."/>
            <person name="Edsinger-Gonzales E."/>
            <person name="Havlak P."/>
            <person name="Kuo D.-H."/>
            <person name="Larsson T."/>
            <person name="Lv J."/>
            <person name="Arendt D."/>
            <person name="Savage R."/>
            <person name="Osoegawa K."/>
            <person name="de Jong P."/>
            <person name="Lindberg D.R."/>
            <person name="Seaver E.C."/>
            <person name="Weisblat D.A."/>
            <person name="Putnam N.H."/>
            <person name="Grigoriev I.V."/>
            <person name="Rokhsar D.S."/>
        </authorList>
    </citation>
    <scope>NUCLEOTIDE SEQUENCE</scope>
</reference>
<evidence type="ECO:0000259" key="3">
    <source>
        <dbReference type="PROSITE" id="PS50157"/>
    </source>
</evidence>
<feature type="compositionally biased region" description="Basic residues" evidence="2">
    <location>
        <begin position="185"/>
        <end position="208"/>
    </location>
</feature>
<dbReference type="SMART" id="SM00355">
    <property type="entry name" value="ZnF_C2H2"/>
    <property type="match status" value="2"/>
</dbReference>
<dbReference type="PROSITE" id="PS50157">
    <property type="entry name" value="ZINC_FINGER_C2H2_2"/>
    <property type="match status" value="2"/>
</dbReference>
<reference evidence="4 6" key="2">
    <citation type="journal article" date="2013" name="Nature">
        <title>Insights into bilaterian evolution from three spiralian genomes.</title>
        <authorList>
            <person name="Simakov O."/>
            <person name="Marletaz F."/>
            <person name="Cho S.J."/>
            <person name="Edsinger-Gonzales E."/>
            <person name="Havlak P."/>
            <person name="Hellsten U."/>
            <person name="Kuo D.H."/>
            <person name="Larsson T."/>
            <person name="Lv J."/>
            <person name="Arendt D."/>
            <person name="Savage R."/>
            <person name="Osoegawa K."/>
            <person name="de Jong P."/>
            <person name="Grimwood J."/>
            <person name="Chapman J.A."/>
            <person name="Shapiro H."/>
            <person name="Aerts A."/>
            <person name="Otillar R.P."/>
            <person name="Terry A.Y."/>
            <person name="Boore J.L."/>
            <person name="Grigoriev I.V."/>
            <person name="Lindberg D.R."/>
            <person name="Seaver E.C."/>
            <person name="Weisblat D.A."/>
            <person name="Putnam N.H."/>
            <person name="Rokhsar D.S."/>
        </authorList>
    </citation>
    <scope>NUCLEOTIDE SEQUENCE</scope>
</reference>
<feature type="region of interest" description="Disordered" evidence="2">
    <location>
        <begin position="179"/>
        <end position="249"/>
    </location>
</feature>
<sequence length="405" mass="46263">MDMRGMKQEMDDDLHTCIICKEEFLEEEQYWKHMRHVHADINPIPSNSNNNNSSSNNNNNNTSVKTNLKDLPLYTCSVCQKLFTQETYLLKHIEHKTDTQHQETYKRILKSIQQGGGGGERRMSDGGGGGIMKGGLMLPSSSEGHSSKSMKEKDYFREDMFKFNQRDSCLKYMDAFPDVTQQQQQHHHQQQQHHHHHHHHHHQQHQHHQQQQQQMRFGMNSFSSSASSSAAGANDESKQNNGWSRDMYSDNFSSSTDMAGKHLPHLKSKYDQDMRSNNNNNSSSGGLQVNKSLSSSSSFSSSSSLLDKNEMDDMSNDDFNNNHNQQQQQQQPPFYQRPPKNNSSSNMIGHTNTNHSNLGQVYMSAANQQSDFVNQSPGQSNESCNNIIMNNNNNNSNSLKKILKR</sequence>
<dbReference type="InterPro" id="IPR013087">
    <property type="entry name" value="Znf_C2H2_type"/>
</dbReference>
<keyword evidence="1" id="KW-0479">Metal-binding</keyword>
<organism evidence="5 6">
    <name type="scientific">Helobdella robusta</name>
    <name type="common">Californian leech</name>
    <dbReference type="NCBI Taxonomy" id="6412"/>
    <lineage>
        <taxon>Eukaryota</taxon>
        <taxon>Metazoa</taxon>
        <taxon>Spiralia</taxon>
        <taxon>Lophotrochozoa</taxon>
        <taxon>Annelida</taxon>
        <taxon>Clitellata</taxon>
        <taxon>Hirudinea</taxon>
        <taxon>Rhynchobdellida</taxon>
        <taxon>Glossiphoniidae</taxon>
        <taxon>Helobdella</taxon>
    </lineage>
</organism>
<dbReference type="Gene3D" id="3.30.160.60">
    <property type="entry name" value="Classic Zinc Finger"/>
    <property type="match status" value="1"/>
</dbReference>
<evidence type="ECO:0000313" key="6">
    <source>
        <dbReference type="Proteomes" id="UP000015101"/>
    </source>
</evidence>
<feature type="compositionally biased region" description="Low complexity" evidence="2">
    <location>
        <begin position="221"/>
        <end position="233"/>
    </location>
</feature>
<feature type="region of interest" description="Disordered" evidence="2">
    <location>
        <begin position="42"/>
        <end position="64"/>
    </location>
</feature>
<protein>
    <recommendedName>
        <fullName evidence="3">C2H2-type domain-containing protein</fullName>
    </recommendedName>
</protein>
<keyword evidence="1" id="KW-0862">Zinc</keyword>
<dbReference type="CTD" id="20204670"/>
<evidence type="ECO:0000256" key="1">
    <source>
        <dbReference type="PROSITE-ProRule" id="PRU00042"/>
    </source>
</evidence>
<keyword evidence="6" id="KW-1185">Reference proteome</keyword>
<feature type="compositionally biased region" description="Low complexity" evidence="2">
    <location>
        <begin position="321"/>
        <end position="331"/>
    </location>
</feature>
<dbReference type="InterPro" id="IPR036236">
    <property type="entry name" value="Znf_C2H2_sf"/>
</dbReference>
<dbReference type="SUPFAM" id="SSF57667">
    <property type="entry name" value="beta-beta-alpha zinc fingers"/>
    <property type="match status" value="1"/>
</dbReference>
<reference evidence="5" key="3">
    <citation type="submission" date="2015-06" db="UniProtKB">
        <authorList>
            <consortium name="EnsemblMetazoa"/>
        </authorList>
    </citation>
    <scope>IDENTIFICATION</scope>
</reference>
<feature type="compositionally biased region" description="Low complexity" evidence="2">
    <location>
        <begin position="292"/>
        <end position="306"/>
    </location>
</feature>
<proteinExistence type="predicted"/>
<feature type="domain" description="C2H2-type" evidence="3">
    <location>
        <begin position="74"/>
        <end position="103"/>
    </location>
</feature>
<dbReference type="AlphaFoldDB" id="T1F771"/>
<evidence type="ECO:0000313" key="5">
    <source>
        <dbReference type="EnsemblMetazoa" id="HelroP173759"/>
    </source>
</evidence>
<dbReference type="InParanoid" id="T1F771"/>
<dbReference type="PROSITE" id="PS00028">
    <property type="entry name" value="ZINC_FINGER_C2H2_1"/>
    <property type="match status" value="1"/>
</dbReference>
<dbReference type="EMBL" id="KB096633">
    <property type="protein sequence ID" value="ESO03460.1"/>
    <property type="molecule type" value="Genomic_DNA"/>
</dbReference>
<evidence type="ECO:0000313" key="4">
    <source>
        <dbReference type="EMBL" id="ESO03460.1"/>
    </source>
</evidence>
<feature type="compositionally biased region" description="Low complexity" evidence="2">
    <location>
        <begin position="380"/>
        <end position="398"/>
    </location>
</feature>
<dbReference type="HOGENOM" id="CLU_680229_0_0_1"/>
<gene>
    <name evidence="5" type="primary">20204670</name>
    <name evidence="4" type="ORF">HELRODRAFT_173759</name>
</gene>
<dbReference type="EnsemblMetazoa" id="HelroT173759">
    <property type="protein sequence ID" value="HelroP173759"/>
    <property type="gene ID" value="HelroG173759"/>
</dbReference>
<accession>T1F771</accession>
<dbReference type="KEGG" id="hro:HELRODRAFT_173759"/>
<feature type="domain" description="C2H2-type" evidence="3">
    <location>
        <begin position="15"/>
        <end position="43"/>
    </location>
</feature>
<feature type="region of interest" description="Disordered" evidence="2">
    <location>
        <begin position="371"/>
        <end position="405"/>
    </location>
</feature>
<feature type="region of interest" description="Disordered" evidence="2">
    <location>
        <begin position="113"/>
        <end position="151"/>
    </location>
</feature>
<dbReference type="EMBL" id="AMQM01004705">
    <property type="status" value="NOT_ANNOTATED_CDS"/>
    <property type="molecule type" value="Genomic_DNA"/>
</dbReference>
<evidence type="ECO:0000256" key="2">
    <source>
        <dbReference type="SAM" id="MobiDB-lite"/>
    </source>
</evidence>
<feature type="region of interest" description="Disordered" evidence="2">
    <location>
        <begin position="270"/>
        <end position="356"/>
    </location>
</feature>
<name>T1F771_HELRO</name>
<feature type="compositionally biased region" description="Low complexity" evidence="2">
    <location>
        <begin position="46"/>
        <end position="61"/>
    </location>
</feature>
<keyword evidence="1" id="KW-0863">Zinc-finger</keyword>
<feature type="compositionally biased region" description="Polar residues" evidence="2">
    <location>
        <begin position="339"/>
        <end position="356"/>
    </location>
</feature>